<feature type="non-terminal residue" evidence="2">
    <location>
        <position position="1"/>
    </location>
</feature>
<feature type="region of interest" description="Disordered" evidence="1">
    <location>
        <begin position="33"/>
        <end position="57"/>
    </location>
</feature>
<evidence type="ECO:0000313" key="2">
    <source>
        <dbReference type="EMBL" id="KAH9310381.1"/>
    </source>
</evidence>
<feature type="non-terminal residue" evidence="2">
    <location>
        <position position="73"/>
    </location>
</feature>
<comment type="caution">
    <text evidence="2">The sequence shown here is derived from an EMBL/GenBank/DDBJ whole genome shotgun (WGS) entry which is preliminary data.</text>
</comment>
<dbReference type="AlphaFoldDB" id="A0AA38FU74"/>
<proteinExistence type="predicted"/>
<evidence type="ECO:0000313" key="3">
    <source>
        <dbReference type="Proteomes" id="UP000824469"/>
    </source>
</evidence>
<gene>
    <name evidence="2" type="ORF">KI387_025416</name>
</gene>
<name>A0AA38FU74_TAXCH</name>
<feature type="compositionally biased region" description="Basic and acidic residues" evidence="1">
    <location>
        <begin position="33"/>
        <end position="45"/>
    </location>
</feature>
<organism evidence="2 3">
    <name type="scientific">Taxus chinensis</name>
    <name type="common">Chinese yew</name>
    <name type="synonym">Taxus wallichiana var. chinensis</name>
    <dbReference type="NCBI Taxonomy" id="29808"/>
    <lineage>
        <taxon>Eukaryota</taxon>
        <taxon>Viridiplantae</taxon>
        <taxon>Streptophyta</taxon>
        <taxon>Embryophyta</taxon>
        <taxon>Tracheophyta</taxon>
        <taxon>Spermatophyta</taxon>
        <taxon>Pinopsida</taxon>
        <taxon>Pinidae</taxon>
        <taxon>Conifers II</taxon>
        <taxon>Cupressales</taxon>
        <taxon>Taxaceae</taxon>
        <taxon>Taxus</taxon>
    </lineage>
</organism>
<dbReference type="Proteomes" id="UP000824469">
    <property type="component" value="Unassembled WGS sequence"/>
</dbReference>
<dbReference type="EMBL" id="JAHRHJ020000006">
    <property type="protein sequence ID" value="KAH9310381.1"/>
    <property type="molecule type" value="Genomic_DNA"/>
</dbReference>
<protein>
    <submittedName>
        <fullName evidence="2">Uncharacterized protein</fullName>
    </submittedName>
</protein>
<sequence>ISFFSRATGTFGKNLAKIARDVDQPGQWKIDKMKEKKQIRPKETYQKNCSTSREVEDPRGRYLKKSKLLAVMK</sequence>
<reference evidence="2 3" key="1">
    <citation type="journal article" date="2021" name="Nat. Plants">
        <title>The Taxus genome provides insights into paclitaxel biosynthesis.</title>
        <authorList>
            <person name="Xiong X."/>
            <person name="Gou J."/>
            <person name="Liao Q."/>
            <person name="Li Y."/>
            <person name="Zhou Q."/>
            <person name="Bi G."/>
            <person name="Li C."/>
            <person name="Du R."/>
            <person name="Wang X."/>
            <person name="Sun T."/>
            <person name="Guo L."/>
            <person name="Liang H."/>
            <person name="Lu P."/>
            <person name="Wu Y."/>
            <person name="Zhang Z."/>
            <person name="Ro D.K."/>
            <person name="Shang Y."/>
            <person name="Huang S."/>
            <person name="Yan J."/>
        </authorList>
    </citation>
    <scope>NUCLEOTIDE SEQUENCE [LARGE SCALE GENOMIC DNA]</scope>
    <source>
        <strain evidence="2">Ta-2019</strain>
    </source>
</reference>
<keyword evidence="3" id="KW-1185">Reference proteome</keyword>
<accession>A0AA38FU74</accession>
<evidence type="ECO:0000256" key="1">
    <source>
        <dbReference type="SAM" id="MobiDB-lite"/>
    </source>
</evidence>